<dbReference type="PROSITE" id="PS50111">
    <property type="entry name" value="CHEMOTAXIS_TRANSDUC_2"/>
    <property type="match status" value="1"/>
</dbReference>
<feature type="domain" description="HAMP" evidence="15">
    <location>
        <begin position="301"/>
        <end position="355"/>
    </location>
</feature>
<dbReference type="CDD" id="cd12912">
    <property type="entry name" value="PDC2_MCP_like"/>
    <property type="match status" value="1"/>
</dbReference>
<dbReference type="GO" id="GO:0006935">
    <property type="term" value="P:chemotaxis"/>
    <property type="evidence" value="ECO:0007669"/>
    <property type="project" value="UniProtKB-KW"/>
</dbReference>
<keyword evidence="4" id="KW-0145">Chemotaxis</keyword>
<keyword evidence="6 12" id="KW-0812">Transmembrane</keyword>
<dbReference type="FunFam" id="1.10.287.950:FF:000001">
    <property type="entry name" value="Methyl-accepting chemotaxis sensory transducer"/>
    <property type="match status" value="1"/>
</dbReference>
<dbReference type="InterPro" id="IPR003660">
    <property type="entry name" value="HAMP_dom"/>
</dbReference>
<dbReference type="PANTHER" id="PTHR32089:SF39">
    <property type="entry name" value="METHYL-ACCEPTING CHEMOTAXIS PROTEIN HLYB"/>
    <property type="match status" value="1"/>
</dbReference>
<protein>
    <submittedName>
        <fullName evidence="16">Methyl-accepting chemotaxis protein</fullName>
    </submittedName>
</protein>
<dbReference type="CDD" id="cd11386">
    <property type="entry name" value="MCP_signal"/>
    <property type="match status" value="1"/>
</dbReference>
<dbReference type="PROSITE" id="PS50192">
    <property type="entry name" value="T_SNARE"/>
    <property type="match status" value="1"/>
</dbReference>
<feature type="domain" description="Methyl-accepting transducer" evidence="13">
    <location>
        <begin position="360"/>
        <end position="596"/>
    </location>
</feature>
<proteinExistence type="inferred from homology"/>
<evidence type="ECO:0000256" key="9">
    <source>
        <dbReference type="ARBA" id="ARBA00023224"/>
    </source>
</evidence>
<evidence type="ECO:0000313" key="16">
    <source>
        <dbReference type="EMBL" id="GBH07988.1"/>
    </source>
</evidence>
<dbReference type="Gene3D" id="3.30.450.20">
    <property type="entry name" value="PAS domain"/>
    <property type="match status" value="2"/>
</dbReference>
<evidence type="ECO:0000256" key="2">
    <source>
        <dbReference type="ARBA" id="ARBA00022475"/>
    </source>
</evidence>
<dbReference type="PANTHER" id="PTHR32089">
    <property type="entry name" value="METHYL-ACCEPTING CHEMOTAXIS PROTEIN MCPB"/>
    <property type="match status" value="1"/>
</dbReference>
<evidence type="ECO:0000256" key="12">
    <source>
        <dbReference type="SAM" id="Phobius"/>
    </source>
</evidence>
<evidence type="ECO:0000259" key="14">
    <source>
        <dbReference type="PROSITE" id="PS50192"/>
    </source>
</evidence>
<dbReference type="Pfam" id="PF00015">
    <property type="entry name" value="MCPsignal"/>
    <property type="match status" value="1"/>
</dbReference>
<accession>A0A2V0QBW2</accession>
<evidence type="ECO:0000256" key="4">
    <source>
        <dbReference type="ARBA" id="ARBA00022500"/>
    </source>
</evidence>
<dbReference type="AlphaFoldDB" id="A0A2V0QBW2"/>
<dbReference type="Gene3D" id="1.10.287.950">
    <property type="entry name" value="Methyl-accepting chemotaxis protein"/>
    <property type="match status" value="1"/>
</dbReference>
<evidence type="ECO:0000259" key="13">
    <source>
        <dbReference type="PROSITE" id="PS50111"/>
    </source>
</evidence>
<evidence type="ECO:0000256" key="1">
    <source>
        <dbReference type="ARBA" id="ARBA00004429"/>
    </source>
</evidence>
<dbReference type="InterPro" id="IPR029151">
    <property type="entry name" value="Sensor-like_sf"/>
</dbReference>
<comment type="subcellular location">
    <subcellularLocation>
        <location evidence="1">Cell inner membrane</location>
        <topology evidence="1">Multi-pass membrane protein</topology>
    </subcellularLocation>
</comment>
<evidence type="ECO:0000256" key="10">
    <source>
        <dbReference type="ARBA" id="ARBA00029447"/>
    </source>
</evidence>
<evidence type="ECO:0000256" key="5">
    <source>
        <dbReference type="ARBA" id="ARBA00022519"/>
    </source>
</evidence>
<dbReference type="SUPFAM" id="SSF103190">
    <property type="entry name" value="Sensory domain-like"/>
    <property type="match status" value="1"/>
</dbReference>
<name>A0A2V0QBW2_PSESF</name>
<keyword evidence="9 11" id="KW-0807">Transducer</keyword>
<evidence type="ECO:0000256" key="8">
    <source>
        <dbReference type="ARBA" id="ARBA00023136"/>
    </source>
</evidence>
<dbReference type="GO" id="GO:0005886">
    <property type="term" value="C:plasma membrane"/>
    <property type="evidence" value="ECO:0007669"/>
    <property type="project" value="UniProtKB-SubCell"/>
</dbReference>
<dbReference type="Pfam" id="PF00672">
    <property type="entry name" value="HAMP"/>
    <property type="match status" value="1"/>
</dbReference>
<dbReference type="PROSITE" id="PS50885">
    <property type="entry name" value="HAMP"/>
    <property type="match status" value="1"/>
</dbReference>
<gene>
    <name evidence="16" type="ORF">KPSA1_01352</name>
</gene>
<dbReference type="Pfam" id="PF02743">
    <property type="entry name" value="dCache_1"/>
    <property type="match status" value="1"/>
</dbReference>
<organism evidence="16 17">
    <name type="scientific">Pseudomonas syringae pv. actinidiae</name>
    <dbReference type="NCBI Taxonomy" id="103796"/>
    <lineage>
        <taxon>Bacteria</taxon>
        <taxon>Pseudomonadati</taxon>
        <taxon>Pseudomonadota</taxon>
        <taxon>Gammaproteobacteria</taxon>
        <taxon>Pseudomonadales</taxon>
        <taxon>Pseudomonadaceae</taxon>
        <taxon>Pseudomonas</taxon>
        <taxon>Pseudomonas syringae</taxon>
    </lineage>
</organism>
<dbReference type="InterPro" id="IPR000727">
    <property type="entry name" value="T_SNARE_dom"/>
</dbReference>
<keyword evidence="8 12" id="KW-0472">Membrane</keyword>
<dbReference type="Proteomes" id="UP000247480">
    <property type="component" value="Unassembled WGS sequence"/>
</dbReference>
<keyword evidence="3" id="KW-0488">Methylation</keyword>
<dbReference type="CDD" id="cd06225">
    <property type="entry name" value="HAMP"/>
    <property type="match status" value="1"/>
</dbReference>
<evidence type="ECO:0000256" key="6">
    <source>
        <dbReference type="ARBA" id="ARBA00022692"/>
    </source>
</evidence>
<keyword evidence="7 12" id="KW-1133">Transmembrane helix</keyword>
<evidence type="ECO:0000256" key="7">
    <source>
        <dbReference type="ARBA" id="ARBA00022989"/>
    </source>
</evidence>
<sequence>MGKAMRLRFAQKVTLVVSLVVLAGFGGYALVNDNIQKKTITQNLQDTVNQIAKVTSQNIQEWMTARVQLIQSIRQGIELDPTRNGISQAIARPIMTDTFGMTYVGLAESAEFINSPAKKMPDGYDYRTRPRYKLAVAADGMILSEPYIDSATQKLVVSMATPLKQQTSLLGVLGVDLALTSVVTTLSSQTFNGLGYPFIVNADGKILVSPDDSMQLKTLTEIYGQDIDTKAPRFWPVSRNGAEQILHFVPITGLPGQTWYLGVAIDQNKAFAALRSVRVTALAATIMTLLCVTALLLISIRVLTSPLRTMGAAMNDIANGDGDLTRRLDTSSQDEFGELAKAFNGFVTKIHNSLTSVQSVAGGLAKISGEVVEATNSTLVNAAEQSTRTSSIAAAIHELGASAGEIAANASQASKEASSAKDASLRGQVLVEESAASMHTLSSNLASSQQNIIALNNQTISIGKILDVIKAVSEQTNLLALNAAIEAARAGDAGRGFAVVADEVRGLAHRTHQSTEEINTVISGLEAQTQMTVSGMTESKRLGEASATVIESTGQQLKTVLLKIRDIDGMNLSMAAATEQQTNVVDTIGEDMTQIEALNVACVQNLKHTQASRRFSR</sequence>
<dbReference type="SMART" id="SM00283">
    <property type="entry name" value="MA"/>
    <property type="match status" value="1"/>
</dbReference>
<keyword evidence="5" id="KW-0997">Cell inner membrane</keyword>
<dbReference type="GO" id="GO:0007165">
    <property type="term" value="P:signal transduction"/>
    <property type="evidence" value="ECO:0007669"/>
    <property type="project" value="UniProtKB-KW"/>
</dbReference>
<comment type="caution">
    <text evidence="16">The sequence shown here is derived from an EMBL/GenBank/DDBJ whole genome shotgun (WGS) entry which is preliminary data.</text>
</comment>
<keyword evidence="2" id="KW-1003">Cell membrane</keyword>
<comment type="similarity">
    <text evidence="10">Belongs to the methyl-accepting chemotaxis (MCP) protein family.</text>
</comment>
<evidence type="ECO:0000313" key="17">
    <source>
        <dbReference type="Proteomes" id="UP000247480"/>
    </source>
</evidence>
<dbReference type="InterPro" id="IPR004089">
    <property type="entry name" value="MCPsignal_dom"/>
</dbReference>
<evidence type="ECO:0000256" key="11">
    <source>
        <dbReference type="PROSITE-ProRule" id="PRU00284"/>
    </source>
</evidence>
<evidence type="ECO:0000256" key="3">
    <source>
        <dbReference type="ARBA" id="ARBA00022481"/>
    </source>
</evidence>
<dbReference type="EMBL" id="BGJZ01000065">
    <property type="protein sequence ID" value="GBH07988.1"/>
    <property type="molecule type" value="Genomic_DNA"/>
</dbReference>
<feature type="domain" description="T-SNARE coiled-coil homology" evidence="14">
    <location>
        <begin position="547"/>
        <end position="595"/>
    </location>
</feature>
<evidence type="ECO:0000259" key="15">
    <source>
        <dbReference type="PROSITE" id="PS50885"/>
    </source>
</evidence>
<dbReference type="SMART" id="SM00304">
    <property type="entry name" value="HAMP"/>
    <property type="match status" value="1"/>
</dbReference>
<dbReference type="CDD" id="cd12913">
    <property type="entry name" value="PDC1_MCP_like"/>
    <property type="match status" value="1"/>
</dbReference>
<dbReference type="SUPFAM" id="SSF58104">
    <property type="entry name" value="Methyl-accepting chemotaxis protein (MCP) signaling domain"/>
    <property type="match status" value="1"/>
</dbReference>
<reference evidence="16 17" key="1">
    <citation type="submission" date="2018-04" db="EMBL/GenBank/DDBJ databases">
        <title>Draft genome sequence of Pseudomonas syringae pv. actinidiae biovar 1 strains isolated from kiwifruit in Kagawa prefecture.</title>
        <authorList>
            <person name="Tabuchi M."/>
            <person name="Saito M."/>
            <person name="Fujiwara S."/>
            <person name="Sasa N."/>
            <person name="Akimitsu K."/>
            <person name="Gomi K."/>
            <person name="Konishi-Sugita S."/>
            <person name="Hamano K."/>
            <person name="Kataoka I."/>
        </authorList>
    </citation>
    <scope>NUCLEOTIDE SEQUENCE [LARGE SCALE GENOMIC DNA]</scope>
    <source>
        <strain evidence="16 17">MAFF212206</strain>
    </source>
</reference>
<feature type="transmembrane region" description="Helical" evidence="12">
    <location>
        <begin position="279"/>
        <end position="300"/>
    </location>
</feature>
<dbReference type="InterPro" id="IPR033479">
    <property type="entry name" value="dCache_1"/>
</dbReference>